<dbReference type="EC" id="2.4.99.12" evidence="3 8"/>
<keyword evidence="11" id="KW-1185">Reference proteome</keyword>
<evidence type="ECO:0000256" key="3">
    <source>
        <dbReference type="ARBA" id="ARBA00012621"/>
    </source>
</evidence>
<comment type="similarity">
    <text evidence="8">Belongs to the glycosyltransferase group 1 family.</text>
</comment>
<dbReference type="RefSeq" id="WP_084393660.1">
    <property type="nucleotide sequence ID" value="NZ_BMKF01000001.1"/>
</dbReference>
<keyword evidence="8" id="KW-1003">Cell membrane</keyword>
<dbReference type="Proteomes" id="UP000628854">
    <property type="component" value="Unassembled WGS sequence"/>
</dbReference>
<evidence type="ECO:0000256" key="1">
    <source>
        <dbReference type="ARBA" id="ARBA00003394"/>
    </source>
</evidence>
<evidence type="ECO:0000256" key="6">
    <source>
        <dbReference type="ARBA" id="ARBA00031445"/>
    </source>
</evidence>
<evidence type="ECO:0000256" key="7">
    <source>
        <dbReference type="ARBA" id="ARBA00049183"/>
    </source>
</evidence>
<evidence type="ECO:0000313" key="10">
    <source>
        <dbReference type="EMBL" id="GGB60305.1"/>
    </source>
</evidence>
<dbReference type="Gene3D" id="3.40.50.11720">
    <property type="entry name" value="3-Deoxy-D-manno-octulosonic-acid transferase, N-terminal domain"/>
    <property type="match status" value="1"/>
</dbReference>
<evidence type="ECO:0000256" key="5">
    <source>
        <dbReference type="ARBA" id="ARBA00022679"/>
    </source>
</evidence>
<dbReference type="GO" id="GO:0016740">
    <property type="term" value="F:transferase activity"/>
    <property type="evidence" value="ECO:0007669"/>
    <property type="project" value="UniProtKB-KW"/>
</dbReference>
<keyword evidence="8" id="KW-0448">Lipopolysaccharide biosynthesis</keyword>
<evidence type="ECO:0000256" key="8">
    <source>
        <dbReference type="RuleBase" id="RU365103"/>
    </source>
</evidence>
<comment type="function">
    <text evidence="1 8">Involved in lipopolysaccharide (LPS) biosynthesis. Catalyzes the transfer of 3-deoxy-D-manno-octulosonate (Kdo) residue(s) from CMP-Kdo to lipid IV(A), the tetraacyldisaccharide-1,4'-bisphosphate precursor of lipid A.</text>
</comment>
<comment type="subcellular location">
    <subcellularLocation>
        <location evidence="8">Cell membrane</location>
    </subcellularLocation>
</comment>
<dbReference type="EMBL" id="BMKF01000001">
    <property type="protein sequence ID" value="GGB60305.1"/>
    <property type="molecule type" value="Genomic_DNA"/>
</dbReference>
<comment type="pathway">
    <text evidence="2 8">Bacterial outer membrane biogenesis; LPS core biosynthesis.</text>
</comment>
<dbReference type="InterPro" id="IPR039901">
    <property type="entry name" value="Kdotransferase"/>
</dbReference>
<sequence>MSLGRTLYRTATRAVHPFLGLLISHRVRTGKEDGERTAERFAKFDAKPGPGPVIWMHGASIGETRLLLALAEALHEKRPEFSFLCTSQTRTSAQLVAKSIENSTALKDRAIHQFAPIDAPSIARRFVAHWQPAAAVFAEGEVWANLLTELHTANIPTALVNARMTERSIAGWQKWPGFARELFGKFDVILAADAKTASGLATLGAQSVLEPGNLKSSLPAPTFDPDALARLQSQFKGMRQCLAAISTHSEEEAFVLDAMDRMPERPFCVIVPRHPERAPDIIALLEQRGFTYHQRSTGKPPSGPVDVLLADTLGEVGLFAALADTVYLGGGHAGGIGGHNPIEILQTGTPVLTGPDLFNFQDIAAELSGKGGFDIVEAPQDLADNFPAAQPTDDMRAFLNERTRKPMDETVAALLNILPAAKS</sequence>
<feature type="domain" description="3-deoxy-D-manno-octulosonic-acid transferase N-terminal" evidence="9">
    <location>
        <begin position="36"/>
        <end position="216"/>
    </location>
</feature>
<dbReference type="InterPro" id="IPR038107">
    <property type="entry name" value="Glycos_transf_N_sf"/>
</dbReference>
<evidence type="ECO:0000313" key="11">
    <source>
        <dbReference type="Proteomes" id="UP000628854"/>
    </source>
</evidence>
<gene>
    <name evidence="10" type="ORF">GCM10011503_05970</name>
</gene>
<proteinExistence type="inferred from homology"/>
<evidence type="ECO:0000256" key="4">
    <source>
        <dbReference type="ARBA" id="ARBA00019077"/>
    </source>
</evidence>
<reference evidence="11" key="1">
    <citation type="journal article" date="2019" name="Int. J. Syst. Evol. Microbiol.">
        <title>The Global Catalogue of Microorganisms (GCM) 10K type strain sequencing project: providing services to taxonomists for standard genome sequencing and annotation.</title>
        <authorList>
            <consortium name="The Broad Institute Genomics Platform"/>
            <consortium name="The Broad Institute Genome Sequencing Center for Infectious Disease"/>
            <person name="Wu L."/>
            <person name="Ma J."/>
        </authorList>
    </citation>
    <scope>NUCLEOTIDE SEQUENCE [LARGE SCALE GENOMIC DNA]</scope>
    <source>
        <strain evidence="11">CGMCC 1.15928</strain>
    </source>
</reference>
<protein>
    <recommendedName>
        <fullName evidence="4 8">3-deoxy-D-manno-octulosonic acid transferase</fullName>
        <shortName evidence="8">Kdo transferase</shortName>
        <ecNumber evidence="3 8">2.4.99.12</ecNumber>
    </recommendedName>
    <alternativeName>
        <fullName evidence="6 8">Lipid IV(A) 3-deoxy-D-manno-octulosonic acid transferase</fullName>
    </alternativeName>
</protein>
<dbReference type="Pfam" id="PF04413">
    <property type="entry name" value="Glycos_transf_N"/>
    <property type="match status" value="1"/>
</dbReference>
<evidence type="ECO:0000256" key="2">
    <source>
        <dbReference type="ARBA" id="ARBA00004713"/>
    </source>
</evidence>
<comment type="caution">
    <text evidence="10">The sequence shown here is derived from an EMBL/GenBank/DDBJ whole genome shotgun (WGS) entry which is preliminary data.</text>
</comment>
<accession>A0ABQ1J5E5</accession>
<organism evidence="10 11">
    <name type="scientific">Henriciella pelagia</name>
    <dbReference type="NCBI Taxonomy" id="1977912"/>
    <lineage>
        <taxon>Bacteria</taxon>
        <taxon>Pseudomonadati</taxon>
        <taxon>Pseudomonadota</taxon>
        <taxon>Alphaproteobacteria</taxon>
        <taxon>Hyphomonadales</taxon>
        <taxon>Hyphomonadaceae</taxon>
        <taxon>Henriciella</taxon>
    </lineage>
</organism>
<dbReference type="PANTHER" id="PTHR42755:SF1">
    <property type="entry name" value="3-DEOXY-D-MANNO-OCTULOSONIC ACID TRANSFERASE, MITOCHONDRIAL-RELATED"/>
    <property type="match status" value="1"/>
</dbReference>
<keyword evidence="5 8" id="KW-0808">Transferase</keyword>
<name>A0ABQ1J5E5_9PROT</name>
<evidence type="ECO:0000259" key="9">
    <source>
        <dbReference type="Pfam" id="PF04413"/>
    </source>
</evidence>
<dbReference type="InterPro" id="IPR007507">
    <property type="entry name" value="Glycos_transf_N"/>
</dbReference>
<dbReference type="Gene3D" id="3.40.50.2000">
    <property type="entry name" value="Glycogen Phosphorylase B"/>
    <property type="match status" value="1"/>
</dbReference>
<dbReference type="PANTHER" id="PTHR42755">
    <property type="entry name" value="3-DEOXY-MANNO-OCTULOSONATE CYTIDYLYLTRANSFERASE"/>
    <property type="match status" value="1"/>
</dbReference>
<comment type="catalytic activity">
    <reaction evidence="7 8">
        <text>lipid IVA (E. coli) + CMP-3-deoxy-beta-D-manno-octulosonate = alpha-Kdo-(2-&gt;6)-lipid IVA (E. coli) + CMP + H(+)</text>
        <dbReference type="Rhea" id="RHEA:28066"/>
        <dbReference type="ChEBI" id="CHEBI:15378"/>
        <dbReference type="ChEBI" id="CHEBI:58603"/>
        <dbReference type="ChEBI" id="CHEBI:60364"/>
        <dbReference type="ChEBI" id="CHEBI:60377"/>
        <dbReference type="ChEBI" id="CHEBI:85987"/>
        <dbReference type="EC" id="2.4.99.12"/>
    </reaction>
</comment>
<keyword evidence="8" id="KW-0472">Membrane</keyword>